<evidence type="ECO:0000256" key="1">
    <source>
        <dbReference type="ARBA" id="ARBA00004651"/>
    </source>
</evidence>
<dbReference type="RefSeq" id="WP_209904242.1">
    <property type="nucleotide sequence ID" value="NZ_BAAAJW010000009.1"/>
</dbReference>
<dbReference type="SUPFAM" id="SSF49879">
    <property type="entry name" value="SMAD/FHA domain"/>
    <property type="match status" value="1"/>
</dbReference>
<feature type="compositionally biased region" description="Polar residues" evidence="7">
    <location>
        <begin position="96"/>
        <end position="105"/>
    </location>
</feature>
<evidence type="ECO:0000256" key="2">
    <source>
        <dbReference type="ARBA" id="ARBA00022475"/>
    </source>
</evidence>
<keyword evidence="3" id="KW-0597">Phosphoprotein</keyword>
<evidence type="ECO:0000256" key="4">
    <source>
        <dbReference type="ARBA" id="ARBA00022692"/>
    </source>
</evidence>
<evidence type="ECO:0000256" key="7">
    <source>
        <dbReference type="SAM" id="MobiDB-lite"/>
    </source>
</evidence>
<evidence type="ECO:0000256" key="6">
    <source>
        <dbReference type="ARBA" id="ARBA00023136"/>
    </source>
</evidence>
<evidence type="ECO:0000313" key="11">
    <source>
        <dbReference type="Proteomes" id="UP001519290"/>
    </source>
</evidence>
<organism evidence="10 11">
    <name type="scientific">Brachybacterium sacelli</name>
    <dbReference type="NCBI Taxonomy" id="173364"/>
    <lineage>
        <taxon>Bacteria</taxon>
        <taxon>Bacillati</taxon>
        <taxon>Actinomycetota</taxon>
        <taxon>Actinomycetes</taxon>
        <taxon>Micrococcales</taxon>
        <taxon>Dermabacteraceae</taxon>
        <taxon>Brachybacterium</taxon>
    </lineage>
</organism>
<keyword evidence="4 8" id="KW-0812">Transmembrane</keyword>
<keyword evidence="2" id="KW-1003">Cell membrane</keyword>
<name>A0ABS4X4S3_9MICO</name>
<feature type="region of interest" description="Disordered" evidence="7">
    <location>
        <begin position="326"/>
        <end position="567"/>
    </location>
</feature>
<dbReference type="PANTHER" id="PTHR36115">
    <property type="entry name" value="PROLINE-RICH ANTIGEN HOMOLOG-RELATED"/>
    <property type="match status" value="1"/>
</dbReference>
<feature type="domain" description="FHA" evidence="9">
    <location>
        <begin position="600"/>
        <end position="651"/>
    </location>
</feature>
<dbReference type="Proteomes" id="UP001519290">
    <property type="component" value="Unassembled WGS sequence"/>
</dbReference>
<evidence type="ECO:0000256" key="5">
    <source>
        <dbReference type="ARBA" id="ARBA00022989"/>
    </source>
</evidence>
<dbReference type="InterPro" id="IPR000253">
    <property type="entry name" value="FHA_dom"/>
</dbReference>
<keyword evidence="6 8" id="KW-0472">Membrane</keyword>
<feature type="transmembrane region" description="Helical" evidence="8">
    <location>
        <begin position="191"/>
        <end position="214"/>
    </location>
</feature>
<comment type="caution">
    <text evidence="10">The sequence shown here is derived from an EMBL/GenBank/DDBJ whole genome shotgun (WGS) entry which is preliminary data.</text>
</comment>
<dbReference type="PROSITE" id="PS50006">
    <property type="entry name" value="FHA_DOMAIN"/>
    <property type="match status" value="1"/>
</dbReference>
<dbReference type="CDD" id="cd00060">
    <property type="entry name" value="FHA"/>
    <property type="match status" value="1"/>
</dbReference>
<sequence length="688" mass="71192">MSQTRYCSTCGTLLTEGAAICGECGARYQASPYERRATDAPGAWSTQPKARPRDLGKQEEAPEEDEGIELISRESLTPKEPGATTLRSREQYDQVMVTQPPMNQNGPGASSGQPSGPGSPVSAPAPAPAPGAAGPVTGPGRDMEPPLDGCTPASPLKRLVAALIDGVIASLVTIPLMIGIILLVTQDPSAVLPYILIGVGVALPLAYSILMIWLSGSKGFTLGKLIMGLRITRFSEGGGIGFLRALGRWVLYGIISWLMALSIFIDPKKLLRGFHDRAIDSVVVDIKAGRNPFLPRRDDFERASDEHYLGSSSVAVSTHENLLAEPGSAWRDGSAGSSTGQPAESGAWGSDAPAGASPYAPSASSGSSAADAPISASPWSSAPPAPGQESSAPAPHGAGSAWAPPPVDPAAQPSWDAQAPAQGQPEQQWGEGAPSAQPEQQWGQQAPAPATSWDQGQQAPPPAPSAGQGDWGPSSASPQPPAPSYGEPSQQPYQGQAPQQPAPSYGDPAQQSYQAPVPGAESVAGTPAPAVGPSSAPNELTGDAWGEVDDSVDEQTRLTVPEESIEDLEQTRVSAVTLPSVKKLRLTADDGADRMVDKAVVIGRNPASDGPEVLFVLQDGTRSVSKTHLRIDGTGDDVVVTDLGSTNGSTILRADGSRENLVPNSPTVLPTGAQVTLGDRTLSVEREQ</sequence>
<dbReference type="Pfam" id="PF00498">
    <property type="entry name" value="FHA"/>
    <property type="match status" value="1"/>
</dbReference>
<evidence type="ECO:0000313" key="10">
    <source>
        <dbReference type="EMBL" id="MBP2383467.1"/>
    </source>
</evidence>
<evidence type="ECO:0000259" key="9">
    <source>
        <dbReference type="PROSITE" id="PS50006"/>
    </source>
</evidence>
<proteinExistence type="predicted"/>
<keyword evidence="11" id="KW-1185">Reference proteome</keyword>
<reference evidence="10 11" key="1">
    <citation type="submission" date="2021-03" db="EMBL/GenBank/DDBJ databases">
        <title>Sequencing the genomes of 1000 actinobacteria strains.</title>
        <authorList>
            <person name="Klenk H.-P."/>
        </authorList>
    </citation>
    <scope>NUCLEOTIDE SEQUENCE [LARGE SCALE GENOMIC DNA]</scope>
    <source>
        <strain evidence="10 11">DSM 14566</strain>
    </source>
</reference>
<feature type="compositionally biased region" description="Low complexity" evidence="7">
    <location>
        <begin position="106"/>
        <end position="122"/>
    </location>
</feature>
<dbReference type="EMBL" id="JAGIOD010000002">
    <property type="protein sequence ID" value="MBP2383467.1"/>
    <property type="molecule type" value="Genomic_DNA"/>
</dbReference>
<feature type="compositionally biased region" description="Low complexity" evidence="7">
    <location>
        <begin position="130"/>
        <end position="140"/>
    </location>
</feature>
<feature type="compositionally biased region" description="Low complexity" evidence="7">
    <location>
        <begin position="465"/>
        <end position="477"/>
    </location>
</feature>
<feature type="transmembrane region" description="Helical" evidence="8">
    <location>
        <begin position="249"/>
        <end position="265"/>
    </location>
</feature>
<protein>
    <submittedName>
        <fullName evidence="10">RDD family membrane protein YckC</fullName>
    </submittedName>
</protein>
<comment type="subcellular location">
    <subcellularLocation>
        <location evidence="1">Cell membrane</location>
        <topology evidence="1">Multi-pass membrane protein</topology>
    </subcellularLocation>
</comment>
<dbReference type="Pfam" id="PF06271">
    <property type="entry name" value="RDD"/>
    <property type="match status" value="1"/>
</dbReference>
<evidence type="ECO:0000256" key="3">
    <source>
        <dbReference type="ARBA" id="ARBA00022553"/>
    </source>
</evidence>
<dbReference type="PANTHER" id="PTHR36115:SF6">
    <property type="entry name" value="PROLINE-RICH ANTIGEN HOMOLOG"/>
    <property type="match status" value="1"/>
</dbReference>
<feature type="region of interest" description="Disordered" evidence="7">
    <location>
        <begin position="32"/>
        <end position="150"/>
    </location>
</feature>
<dbReference type="InterPro" id="IPR010432">
    <property type="entry name" value="RDD"/>
</dbReference>
<dbReference type="InterPro" id="IPR051791">
    <property type="entry name" value="Pra-immunoreactive"/>
</dbReference>
<feature type="compositionally biased region" description="Basic and acidic residues" evidence="7">
    <location>
        <begin position="51"/>
        <end position="60"/>
    </location>
</feature>
<feature type="transmembrane region" description="Helical" evidence="8">
    <location>
        <begin position="159"/>
        <end position="184"/>
    </location>
</feature>
<dbReference type="InterPro" id="IPR008984">
    <property type="entry name" value="SMAD_FHA_dom_sf"/>
</dbReference>
<feature type="compositionally biased region" description="Low complexity" evidence="7">
    <location>
        <begin position="417"/>
        <end position="434"/>
    </location>
</feature>
<feature type="compositionally biased region" description="Low complexity" evidence="7">
    <location>
        <begin position="390"/>
        <end position="402"/>
    </location>
</feature>
<feature type="compositionally biased region" description="Low complexity" evidence="7">
    <location>
        <begin position="488"/>
        <end position="506"/>
    </location>
</feature>
<accession>A0ABS4X4S3</accession>
<dbReference type="Gene3D" id="2.60.200.20">
    <property type="match status" value="1"/>
</dbReference>
<evidence type="ECO:0000256" key="8">
    <source>
        <dbReference type="SAM" id="Phobius"/>
    </source>
</evidence>
<dbReference type="SMART" id="SM00240">
    <property type="entry name" value="FHA"/>
    <property type="match status" value="1"/>
</dbReference>
<gene>
    <name evidence="10" type="ORF">JOF43_003456</name>
</gene>
<keyword evidence="5 8" id="KW-1133">Transmembrane helix</keyword>
<feature type="compositionally biased region" description="Low complexity" evidence="7">
    <location>
        <begin position="349"/>
        <end position="380"/>
    </location>
</feature>